<proteinExistence type="predicted"/>
<keyword evidence="1" id="KW-0812">Transmembrane</keyword>
<feature type="transmembrane region" description="Helical" evidence="1">
    <location>
        <begin position="109"/>
        <end position="131"/>
    </location>
</feature>
<feature type="transmembrane region" description="Helical" evidence="1">
    <location>
        <begin position="137"/>
        <end position="155"/>
    </location>
</feature>
<dbReference type="Proteomes" id="UP000264179">
    <property type="component" value="Unassembled WGS sequence"/>
</dbReference>
<dbReference type="Proteomes" id="UP000264753">
    <property type="component" value="Unassembled WGS sequence"/>
</dbReference>
<evidence type="ECO:0000313" key="4">
    <source>
        <dbReference type="Proteomes" id="UP000264179"/>
    </source>
</evidence>
<name>A0A358HVH6_9PROT</name>
<feature type="transmembrane region" description="Helical" evidence="1">
    <location>
        <begin position="49"/>
        <end position="75"/>
    </location>
</feature>
<organism evidence="2 5">
    <name type="scientific">Thalassospira lucentensis</name>
    <dbReference type="NCBI Taxonomy" id="168935"/>
    <lineage>
        <taxon>Bacteria</taxon>
        <taxon>Pseudomonadati</taxon>
        <taxon>Pseudomonadota</taxon>
        <taxon>Alphaproteobacteria</taxon>
        <taxon>Rhodospirillales</taxon>
        <taxon>Thalassospiraceae</taxon>
        <taxon>Thalassospira</taxon>
    </lineage>
</organism>
<accession>A0A358HVH6</accession>
<keyword evidence="1" id="KW-1133">Transmembrane helix</keyword>
<evidence type="ECO:0000313" key="2">
    <source>
        <dbReference type="EMBL" id="HBU99185.1"/>
    </source>
</evidence>
<dbReference type="EMBL" id="DOOG01000125">
    <property type="protein sequence ID" value="HBU99185.1"/>
    <property type="molecule type" value="Genomic_DNA"/>
</dbReference>
<gene>
    <name evidence="2" type="ORF">DEF21_14960</name>
    <name evidence="3" type="ORF">DHR80_02400</name>
</gene>
<dbReference type="EMBL" id="DPOP01000021">
    <property type="protein sequence ID" value="HCW66061.1"/>
    <property type="molecule type" value="Genomic_DNA"/>
</dbReference>
<keyword evidence="1" id="KW-0472">Membrane</keyword>
<reference evidence="4 5" key="1">
    <citation type="journal article" date="2018" name="Nat. Biotechnol.">
        <title>A standardized bacterial taxonomy based on genome phylogeny substantially revises the tree of life.</title>
        <authorList>
            <person name="Parks D.H."/>
            <person name="Chuvochina M."/>
            <person name="Waite D.W."/>
            <person name="Rinke C."/>
            <person name="Skarshewski A."/>
            <person name="Chaumeil P.A."/>
            <person name="Hugenholtz P."/>
        </authorList>
    </citation>
    <scope>NUCLEOTIDE SEQUENCE [LARGE SCALE GENOMIC DNA]</scope>
    <source>
        <strain evidence="2">UBA8707</strain>
        <strain evidence="3">UBA9881</strain>
    </source>
</reference>
<comment type="caution">
    <text evidence="2">The sequence shown here is derived from an EMBL/GenBank/DDBJ whole genome shotgun (WGS) entry which is preliminary data.</text>
</comment>
<evidence type="ECO:0000313" key="5">
    <source>
        <dbReference type="Proteomes" id="UP000264753"/>
    </source>
</evidence>
<evidence type="ECO:0000313" key="3">
    <source>
        <dbReference type="EMBL" id="HCW66061.1"/>
    </source>
</evidence>
<feature type="transmembrane region" description="Helical" evidence="1">
    <location>
        <begin position="21"/>
        <end position="43"/>
    </location>
</feature>
<dbReference type="AlphaFoldDB" id="A0A358HVH6"/>
<protein>
    <submittedName>
        <fullName evidence="2">Uncharacterized protein</fullName>
    </submittedName>
</protein>
<evidence type="ECO:0000256" key="1">
    <source>
        <dbReference type="SAM" id="Phobius"/>
    </source>
</evidence>
<sequence length="176" mass="20156">MFHIVGDHWATLKNVDGEASYIDFAILYVLPAVIASVAFLDVWPKDNSIYGVSISVFAIFSALLLNVQIAIFGIFQRKWRSTGDKVKDEKAKRKYISRKILLSQLNTNISYLIIISCLSVTVFLVFYVYPINSFSERYISVYVYVHFLLTLMMVIKRTHVLFQNEYSVDEGMLGSS</sequence>